<reference evidence="4 5" key="1">
    <citation type="journal article" date="2009" name="Nat. Genet.">
        <title>The genome of the cucumber, Cucumis sativus L.</title>
        <authorList>
            <person name="Huang S."/>
            <person name="Li R."/>
            <person name="Zhang Z."/>
            <person name="Li L."/>
            <person name="Gu X."/>
            <person name="Fan W."/>
            <person name="Lucas W.J."/>
            <person name="Wang X."/>
            <person name="Xie B."/>
            <person name="Ni P."/>
            <person name="Ren Y."/>
            <person name="Zhu H."/>
            <person name="Li J."/>
            <person name="Lin K."/>
            <person name="Jin W."/>
            <person name="Fei Z."/>
            <person name="Li G."/>
            <person name="Staub J."/>
            <person name="Kilian A."/>
            <person name="van der Vossen E.A."/>
            <person name="Wu Y."/>
            <person name="Guo J."/>
            <person name="He J."/>
            <person name="Jia Z."/>
            <person name="Ren Y."/>
            <person name="Tian G."/>
            <person name="Lu Y."/>
            <person name="Ruan J."/>
            <person name="Qian W."/>
            <person name="Wang M."/>
            <person name="Huang Q."/>
            <person name="Li B."/>
            <person name="Xuan Z."/>
            <person name="Cao J."/>
            <person name="Asan"/>
            <person name="Wu Z."/>
            <person name="Zhang J."/>
            <person name="Cai Q."/>
            <person name="Bai Y."/>
            <person name="Zhao B."/>
            <person name="Han Y."/>
            <person name="Li Y."/>
            <person name="Li X."/>
            <person name="Wang S."/>
            <person name="Shi Q."/>
            <person name="Liu S."/>
            <person name="Cho W.K."/>
            <person name="Kim J.Y."/>
            <person name="Xu Y."/>
            <person name="Heller-Uszynska K."/>
            <person name="Miao H."/>
            <person name="Cheng Z."/>
            <person name="Zhang S."/>
            <person name="Wu J."/>
            <person name="Yang Y."/>
            <person name="Kang H."/>
            <person name="Li M."/>
            <person name="Liang H."/>
            <person name="Ren X."/>
            <person name="Shi Z."/>
            <person name="Wen M."/>
            <person name="Jian M."/>
            <person name="Yang H."/>
            <person name="Zhang G."/>
            <person name="Yang Z."/>
            <person name="Chen R."/>
            <person name="Liu S."/>
            <person name="Li J."/>
            <person name="Ma L."/>
            <person name="Liu H."/>
            <person name="Zhou Y."/>
            <person name="Zhao J."/>
            <person name="Fang X."/>
            <person name="Li G."/>
            <person name="Fang L."/>
            <person name="Li Y."/>
            <person name="Liu D."/>
            <person name="Zheng H."/>
            <person name="Zhang Y."/>
            <person name="Qin N."/>
            <person name="Li Z."/>
            <person name="Yang G."/>
            <person name="Yang S."/>
            <person name="Bolund L."/>
            <person name="Kristiansen K."/>
            <person name="Zheng H."/>
            <person name="Li S."/>
            <person name="Zhang X."/>
            <person name="Yang H."/>
            <person name="Wang J."/>
            <person name="Sun R."/>
            <person name="Zhang B."/>
            <person name="Jiang S."/>
            <person name="Wang J."/>
            <person name="Du Y."/>
            <person name="Li S."/>
        </authorList>
    </citation>
    <scope>NUCLEOTIDE SEQUENCE [LARGE SCALE GENOMIC DNA]</scope>
    <source>
        <strain evidence="5">cv. 9930</strain>
    </source>
</reference>
<dbReference type="InterPro" id="IPR012340">
    <property type="entry name" value="NA-bd_OB-fold"/>
</dbReference>
<reference evidence="4 5" key="2">
    <citation type="journal article" date="2009" name="PLoS ONE">
        <title>An integrated genetic and cytogenetic map of the cucumber genome.</title>
        <authorList>
            <person name="Ren Y."/>
            <person name="Zhang Z."/>
            <person name="Liu J."/>
            <person name="Staub J.E."/>
            <person name="Han Y."/>
            <person name="Cheng Z."/>
            <person name="Li X."/>
            <person name="Lu J."/>
            <person name="Miao H."/>
            <person name="Kang H."/>
            <person name="Xie B."/>
            <person name="Gu X."/>
            <person name="Wang X."/>
            <person name="Du Y."/>
            <person name="Jin W."/>
            <person name="Huang S."/>
        </authorList>
    </citation>
    <scope>NUCLEOTIDE SEQUENCE [LARGE SCALE GENOMIC DNA]</scope>
    <source>
        <strain evidence="5">cv. 9930</strain>
    </source>
</reference>
<evidence type="ECO:0000313" key="5">
    <source>
        <dbReference type="Proteomes" id="UP000029981"/>
    </source>
</evidence>
<dbReference type="KEGG" id="csv:101205315"/>
<evidence type="ECO:0008006" key="6">
    <source>
        <dbReference type="Google" id="ProtNLM"/>
    </source>
</evidence>
<keyword evidence="5" id="KW-1185">Reference proteome</keyword>
<dbReference type="EMBL" id="CM002926">
    <property type="protein sequence ID" value="KGN52188.1"/>
    <property type="molecule type" value="Genomic_DNA"/>
</dbReference>
<dbReference type="GO" id="GO:0003677">
    <property type="term" value="F:DNA binding"/>
    <property type="evidence" value="ECO:0007669"/>
    <property type="project" value="InterPro"/>
</dbReference>
<dbReference type="eggNOG" id="ENOG502S57Y">
    <property type="taxonomic scope" value="Eukaryota"/>
</dbReference>
<name>A0A0A0KRF2_CUCSA</name>
<sequence length="106" mass="11617">MDTSNPAVFVNGELLSMHCGRKIRAVVQVIQSDGGIVTGKSTDEQQLTIHGLPTVPHMNFVEVVGIAESNKTIKVEDWTDFGTTFDTASYNQLCQLANGEFRSLFI</sequence>
<comment type="subcellular location">
    <subcellularLocation>
        <location evidence="1">Nucleus</location>
    </subcellularLocation>
</comment>
<reference evidence="4 5" key="4">
    <citation type="journal article" date="2011" name="BMC Genomics">
        <title>RNA-Seq improves annotation of protein-coding genes in the cucumber genome.</title>
        <authorList>
            <person name="Li Z."/>
            <person name="Zhang Z."/>
            <person name="Yan P."/>
            <person name="Huang S."/>
            <person name="Fei Z."/>
            <person name="Lin K."/>
        </authorList>
    </citation>
    <scope>NUCLEOTIDE SEQUENCE [LARGE SCALE GENOMIC DNA]</scope>
    <source>
        <strain evidence="5">cv. 9930</strain>
    </source>
</reference>
<dbReference type="Gene3D" id="2.40.50.140">
    <property type="entry name" value="Nucleic acid-binding proteins"/>
    <property type="match status" value="1"/>
</dbReference>
<dbReference type="Proteomes" id="UP000029981">
    <property type="component" value="Chromosome 5"/>
</dbReference>
<dbReference type="CDD" id="cd04479">
    <property type="entry name" value="RPA3"/>
    <property type="match status" value="1"/>
</dbReference>
<dbReference type="SUPFAM" id="SSF50249">
    <property type="entry name" value="Nucleic acid-binding proteins"/>
    <property type="match status" value="1"/>
</dbReference>
<reference evidence="4 5" key="3">
    <citation type="journal article" date="2010" name="BMC Genomics">
        <title>Transcriptome sequencing and comparative analysis of cucumber flowers with different sex types.</title>
        <authorList>
            <person name="Guo S."/>
            <person name="Zheng Y."/>
            <person name="Joung J.G."/>
            <person name="Liu S."/>
            <person name="Zhang Z."/>
            <person name="Crasta O.R."/>
            <person name="Sobral B.W."/>
            <person name="Xu Y."/>
            <person name="Huang S."/>
            <person name="Fei Z."/>
        </authorList>
    </citation>
    <scope>NUCLEOTIDE SEQUENCE [LARGE SCALE GENOMIC DNA]</scope>
    <source>
        <strain evidence="5">cv. 9930</strain>
    </source>
</reference>
<evidence type="ECO:0000256" key="3">
    <source>
        <dbReference type="ARBA" id="ARBA00023242"/>
    </source>
</evidence>
<dbReference type="Pfam" id="PF08661">
    <property type="entry name" value="Rep_fac-A_3"/>
    <property type="match status" value="1"/>
</dbReference>
<organism evidence="4 5">
    <name type="scientific">Cucumis sativus</name>
    <name type="common">Cucumber</name>
    <dbReference type="NCBI Taxonomy" id="3659"/>
    <lineage>
        <taxon>Eukaryota</taxon>
        <taxon>Viridiplantae</taxon>
        <taxon>Streptophyta</taxon>
        <taxon>Embryophyta</taxon>
        <taxon>Tracheophyta</taxon>
        <taxon>Spermatophyta</taxon>
        <taxon>Magnoliopsida</taxon>
        <taxon>eudicotyledons</taxon>
        <taxon>Gunneridae</taxon>
        <taxon>Pentapetalae</taxon>
        <taxon>rosids</taxon>
        <taxon>fabids</taxon>
        <taxon>Cucurbitales</taxon>
        <taxon>Cucurbitaceae</taxon>
        <taxon>Benincaseae</taxon>
        <taxon>Cucumis</taxon>
    </lineage>
</organism>
<dbReference type="STRING" id="3659.A0A0A0KRF2"/>
<dbReference type="PANTHER" id="PTHR47058">
    <property type="entry name" value="REPLICATION PROTEIN A 14 KDA SUBUNIT A-RELATED"/>
    <property type="match status" value="1"/>
</dbReference>
<dbReference type="GO" id="GO:0031981">
    <property type="term" value="C:nuclear lumen"/>
    <property type="evidence" value="ECO:0007669"/>
    <property type="project" value="UniProtKB-ARBA"/>
</dbReference>
<dbReference type="GO" id="GO:0006260">
    <property type="term" value="P:DNA replication"/>
    <property type="evidence" value="ECO:0007669"/>
    <property type="project" value="InterPro"/>
</dbReference>
<proteinExistence type="inferred from homology"/>
<dbReference type="InterPro" id="IPR013970">
    <property type="entry name" value="Rfa2"/>
</dbReference>
<dbReference type="PANTHER" id="PTHR47058:SF1">
    <property type="entry name" value="REPLICATION FACTOR A PROTEIN 3"/>
    <property type="match status" value="1"/>
</dbReference>
<evidence type="ECO:0000256" key="2">
    <source>
        <dbReference type="ARBA" id="ARBA00009761"/>
    </source>
</evidence>
<protein>
    <recommendedName>
        <fullName evidence="6">Replication factor A protein 3</fullName>
    </recommendedName>
</protein>
<dbReference type="Gramene" id="KGN52188">
    <property type="protein sequence ID" value="KGN52188"/>
    <property type="gene ID" value="Csa_5G614640"/>
</dbReference>
<keyword evidence="3" id="KW-0539">Nucleus</keyword>
<gene>
    <name evidence="4" type="ORF">Csa_5G614640</name>
</gene>
<dbReference type="GO" id="GO:0006281">
    <property type="term" value="P:DNA repair"/>
    <property type="evidence" value="ECO:0007669"/>
    <property type="project" value="InterPro"/>
</dbReference>
<evidence type="ECO:0000313" key="4">
    <source>
        <dbReference type="EMBL" id="KGN52188.1"/>
    </source>
</evidence>
<comment type="similarity">
    <text evidence="2">Belongs to the replication factor A protein 3 family.</text>
</comment>
<dbReference type="AlphaFoldDB" id="A0A0A0KRF2"/>
<evidence type="ECO:0000256" key="1">
    <source>
        <dbReference type="ARBA" id="ARBA00004123"/>
    </source>
</evidence>
<dbReference type="OMA" id="QVPIMNF"/>
<dbReference type="OrthoDB" id="188186at2759"/>
<accession>A0A0A0KRF2</accession>
<dbReference type="GO" id="GO:0006310">
    <property type="term" value="P:DNA recombination"/>
    <property type="evidence" value="ECO:0007669"/>
    <property type="project" value="InterPro"/>
</dbReference>